<protein>
    <submittedName>
        <fullName evidence="3">Uncharacterized protein</fullName>
    </submittedName>
</protein>
<reference evidence="3" key="1">
    <citation type="submission" date="2021-02" db="EMBL/GenBank/DDBJ databases">
        <title>Salinimicrobium sp. nov. isolated from seawater in Tongyeong, Republic of Korea.</title>
        <authorList>
            <person name="Lee S.-J."/>
        </authorList>
    </citation>
    <scope>NUCLEOTIDE SEQUENCE</scope>
    <source>
        <strain evidence="3">HN-2-9-2</strain>
    </source>
</reference>
<feature type="coiled-coil region" evidence="1">
    <location>
        <begin position="1"/>
        <end position="35"/>
    </location>
</feature>
<dbReference type="Pfam" id="PF20503">
    <property type="entry name" value="DUF6730"/>
    <property type="match status" value="1"/>
</dbReference>
<feature type="transmembrane region" description="Helical" evidence="2">
    <location>
        <begin position="83"/>
        <end position="106"/>
    </location>
</feature>
<keyword evidence="1" id="KW-0175">Coiled coil</keyword>
<dbReference type="EMBL" id="CP069620">
    <property type="protein sequence ID" value="UZH54166.1"/>
    <property type="molecule type" value="Genomic_DNA"/>
</dbReference>
<keyword evidence="2" id="KW-0812">Transmembrane</keyword>
<organism evidence="3 4">
    <name type="scientific">Salinimicrobium tongyeongense</name>
    <dbReference type="NCBI Taxonomy" id="2809707"/>
    <lineage>
        <taxon>Bacteria</taxon>
        <taxon>Pseudomonadati</taxon>
        <taxon>Bacteroidota</taxon>
        <taxon>Flavobacteriia</taxon>
        <taxon>Flavobacteriales</taxon>
        <taxon>Flavobacteriaceae</taxon>
        <taxon>Salinimicrobium</taxon>
    </lineage>
</organism>
<name>A0ABY6NNJ7_9FLAO</name>
<accession>A0ABY6NNJ7</accession>
<evidence type="ECO:0000313" key="3">
    <source>
        <dbReference type="EMBL" id="UZH54166.1"/>
    </source>
</evidence>
<dbReference type="InterPro" id="IPR046617">
    <property type="entry name" value="DUF6730"/>
</dbReference>
<sequence>MKKLDEIMELMTDEMDEFRKNLMHLQKLSNELHNRSIPISTEVLKNQLNFFFQKQEKRDVLTAEALKVIDQKLKKAYLLPKSLGILFGSFLILLVTLIGYLTLLVVESKKEINNSYRNTEEESLIYRKYLLEKPEIKADYEEWFQNQNSP</sequence>
<evidence type="ECO:0000256" key="2">
    <source>
        <dbReference type="SAM" id="Phobius"/>
    </source>
</evidence>
<dbReference type="Proteomes" id="UP001163981">
    <property type="component" value="Chromosome"/>
</dbReference>
<keyword evidence="2" id="KW-1133">Transmembrane helix</keyword>
<dbReference type="RefSeq" id="WP_265162476.1">
    <property type="nucleotide sequence ID" value="NZ_CP069620.1"/>
</dbReference>
<evidence type="ECO:0000313" key="4">
    <source>
        <dbReference type="Proteomes" id="UP001163981"/>
    </source>
</evidence>
<evidence type="ECO:0000256" key="1">
    <source>
        <dbReference type="SAM" id="Coils"/>
    </source>
</evidence>
<keyword evidence="2" id="KW-0472">Membrane</keyword>
<keyword evidence="4" id="KW-1185">Reference proteome</keyword>
<proteinExistence type="predicted"/>
<gene>
    <name evidence="3" type="ORF">JRG66_09155</name>
</gene>